<dbReference type="Proteomes" id="UP000064967">
    <property type="component" value="Chromosome"/>
</dbReference>
<evidence type="ECO:0000256" key="2">
    <source>
        <dbReference type="ARBA" id="ARBA00022452"/>
    </source>
</evidence>
<dbReference type="Gene3D" id="2.40.160.50">
    <property type="entry name" value="membrane protein fhac: a member of the omp85/tpsb transporter family"/>
    <property type="match status" value="1"/>
</dbReference>
<dbReference type="InterPro" id="IPR000184">
    <property type="entry name" value="Bac_surfAg_D15"/>
</dbReference>
<accession>A0A0K1PUN8</accession>
<dbReference type="KEGG" id="llu:AKJ09_03896"/>
<sequence>MGLWTTTGCYSIPEGQSAISKVSIEGVATRTFDEGDVGEKLTTRESPRFLGMFEGVVYDYEIFDRYALRRDLARIERYMRARGYYEAKVQVARVVQNGDKVRVTIEVQKGEPVVVDKVEVVGDEGLEEKARRKIERSVARALPVGAALDEEKFAEAEKNVLSTMTARGHANAKVTRHAEVDLATHTARLNFSVEPGLVAHLGPVNFIGLAGVPEEKVRQVFALKEGDLYSSDDIEEAKQALLDLGVFASIDVEADRSAMETTRIVPLTVKTEVSKLRTILLGGGVEFDPLRTDVHGLIGWQSANFLGGLRKFDVRFKPGVVLYPTRLSDDFVLPKKYLVEQRLSASLGQPGFIESRTTGLASGEYSVYPVILPPSQNATPTNTVVGYQELRGTLGAERKFFNHLLLNPSYGAQANFPFDYLGHTEGVSSLVISYLSLFSTLDFRDNPTHTKKGLYIGNQFQYAGGPLQGNASDLRIQPEVRGYLQLSRRVVLAARTSVGFLFPQNYGEAAKRNAQNPATGQLAPDELDALNRDYQILYFRGFFAGGPSSNRGYPIRGIGPYQLIPYLSPAGQSTGATGCSVTNPSCLLPTGGTTLWEASVEARFVVSGPISTALFCDAADVSPYNGDIRLDRPHLSCGIGARYDTPVGPIRLDLGYRIPGLQTPGGDSSEVEPATLFGAPLALSFGIGEAF</sequence>
<evidence type="ECO:0000256" key="4">
    <source>
        <dbReference type="ARBA" id="ARBA00023136"/>
    </source>
</evidence>
<organism evidence="7 8">
    <name type="scientific">Labilithrix luteola</name>
    <dbReference type="NCBI Taxonomy" id="1391654"/>
    <lineage>
        <taxon>Bacteria</taxon>
        <taxon>Pseudomonadati</taxon>
        <taxon>Myxococcota</taxon>
        <taxon>Polyangia</taxon>
        <taxon>Polyangiales</taxon>
        <taxon>Labilitrichaceae</taxon>
        <taxon>Labilithrix</taxon>
    </lineage>
</organism>
<gene>
    <name evidence="7" type="ORF">AKJ09_03896</name>
</gene>
<name>A0A0K1PUN8_9BACT</name>
<evidence type="ECO:0000256" key="1">
    <source>
        <dbReference type="ARBA" id="ARBA00004370"/>
    </source>
</evidence>
<protein>
    <submittedName>
        <fullName evidence="7">Outer membrane protein assembly factor YaeT</fullName>
    </submittedName>
</protein>
<keyword evidence="2" id="KW-1134">Transmembrane beta strand</keyword>
<feature type="domain" description="Bacterial surface antigen (D15)" evidence="5">
    <location>
        <begin position="435"/>
        <end position="691"/>
    </location>
</feature>
<dbReference type="PANTHER" id="PTHR12815:SF18">
    <property type="entry name" value="SORTING AND ASSEMBLY MACHINERY COMPONENT 50 HOMOLOG"/>
    <property type="match status" value="1"/>
</dbReference>
<feature type="domain" description="POTRA" evidence="6">
    <location>
        <begin position="19"/>
        <end position="110"/>
    </location>
</feature>
<feature type="domain" description="POTRA" evidence="6">
    <location>
        <begin position="201"/>
        <end position="259"/>
    </location>
</feature>
<proteinExistence type="predicted"/>
<keyword evidence="3" id="KW-0812">Transmembrane</keyword>
<dbReference type="Pfam" id="PF01103">
    <property type="entry name" value="Omp85"/>
    <property type="match status" value="1"/>
</dbReference>
<dbReference type="GO" id="GO:0019867">
    <property type="term" value="C:outer membrane"/>
    <property type="evidence" value="ECO:0007669"/>
    <property type="project" value="InterPro"/>
</dbReference>
<evidence type="ECO:0000313" key="7">
    <source>
        <dbReference type="EMBL" id="AKU97232.1"/>
    </source>
</evidence>
<dbReference type="Gene3D" id="3.10.20.310">
    <property type="entry name" value="membrane protein fhac"/>
    <property type="match status" value="2"/>
</dbReference>
<dbReference type="InterPro" id="IPR010827">
    <property type="entry name" value="BamA/TamA_POTRA"/>
</dbReference>
<reference evidence="7 8" key="1">
    <citation type="submission" date="2015-08" db="EMBL/GenBank/DDBJ databases">
        <authorList>
            <person name="Babu N.S."/>
            <person name="Beckwith C.J."/>
            <person name="Beseler K.G."/>
            <person name="Brison A."/>
            <person name="Carone J.V."/>
            <person name="Caskin T.P."/>
            <person name="Diamond M."/>
            <person name="Durham M.E."/>
            <person name="Foxe J.M."/>
            <person name="Go M."/>
            <person name="Henderson B.A."/>
            <person name="Jones I.B."/>
            <person name="McGettigan J.A."/>
            <person name="Micheletti S.J."/>
            <person name="Nasrallah M.E."/>
            <person name="Ortiz D."/>
            <person name="Piller C.R."/>
            <person name="Privatt S.R."/>
            <person name="Schneider S.L."/>
            <person name="Sharp S."/>
            <person name="Smith T.C."/>
            <person name="Stanton J.D."/>
            <person name="Ullery H.E."/>
            <person name="Wilson R.J."/>
            <person name="Serrano M.G."/>
            <person name="Buck G."/>
            <person name="Lee V."/>
            <person name="Wang Y."/>
            <person name="Carvalho R."/>
            <person name="Voegtly L."/>
            <person name="Shi R."/>
            <person name="Duckworth R."/>
            <person name="Johnson A."/>
            <person name="Loviza R."/>
            <person name="Walstead R."/>
            <person name="Shah Z."/>
            <person name="Kiflezghi M."/>
            <person name="Wade K."/>
            <person name="Ball S.L."/>
            <person name="Bradley K.W."/>
            <person name="Asai D.J."/>
            <person name="Bowman C.A."/>
            <person name="Russell D.A."/>
            <person name="Pope W.H."/>
            <person name="Jacobs-Sera D."/>
            <person name="Hendrix R.W."/>
            <person name="Hatfull G.F."/>
        </authorList>
    </citation>
    <scope>NUCLEOTIDE SEQUENCE [LARGE SCALE GENOMIC DNA]</scope>
    <source>
        <strain evidence="7 8">DSM 27648</strain>
    </source>
</reference>
<keyword evidence="8" id="KW-1185">Reference proteome</keyword>
<dbReference type="InterPro" id="IPR039910">
    <property type="entry name" value="D15-like"/>
</dbReference>
<evidence type="ECO:0000259" key="5">
    <source>
        <dbReference type="Pfam" id="PF01103"/>
    </source>
</evidence>
<keyword evidence="4" id="KW-0472">Membrane</keyword>
<evidence type="ECO:0000313" key="8">
    <source>
        <dbReference type="Proteomes" id="UP000064967"/>
    </source>
</evidence>
<dbReference type="Pfam" id="PF07244">
    <property type="entry name" value="POTRA"/>
    <property type="match status" value="2"/>
</dbReference>
<dbReference type="EMBL" id="CP012333">
    <property type="protein sequence ID" value="AKU97232.1"/>
    <property type="molecule type" value="Genomic_DNA"/>
</dbReference>
<dbReference type="PANTHER" id="PTHR12815">
    <property type="entry name" value="SORTING AND ASSEMBLY MACHINERY SAMM50 PROTEIN FAMILY MEMBER"/>
    <property type="match status" value="1"/>
</dbReference>
<dbReference type="AlphaFoldDB" id="A0A0K1PUN8"/>
<comment type="subcellular location">
    <subcellularLocation>
        <location evidence="1">Membrane</location>
    </subcellularLocation>
</comment>
<dbReference type="STRING" id="1391654.AKJ09_03896"/>
<evidence type="ECO:0000259" key="6">
    <source>
        <dbReference type="Pfam" id="PF07244"/>
    </source>
</evidence>
<evidence type="ECO:0000256" key="3">
    <source>
        <dbReference type="ARBA" id="ARBA00022692"/>
    </source>
</evidence>